<dbReference type="InterPro" id="IPR009056">
    <property type="entry name" value="Cyt_c-like_dom"/>
</dbReference>
<organism evidence="8 9">
    <name type="scientific">Fodinibius sediminis</name>
    <dbReference type="NCBI Taxonomy" id="1214077"/>
    <lineage>
        <taxon>Bacteria</taxon>
        <taxon>Pseudomonadati</taxon>
        <taxon>Balneolota</taxon>
        <taxon>Balneolia</taxon>
        <taxon>Balneolales</taxon>
        <taxon>Balneolaceae</taxon>
        <taxon>Fodinibius</taxon>
    </lineage>
</organism>
<evidence type="ECO:0000256" key="5">
    <source>
        <dbReference type="ARBA" id="ARBA00023004"/>
    </source>
</evidence>
<keyword evidence="9" id="KW-1185">Reference proteome</keyword>
<protein>
    <submittedName>
        <fullName evidence="8">Cytochrome c, mono-and diheme variants</fullName>
    </submittedName>
</protein>
<feature type="domain" description="Cytochrome c" evidence="7">
    <location>
        <begin position="177"/>
        <end position="267"/>
    </location>
</feature>
<keyword evidence="4" id="KW-0249">Electron transport</keyword>
<dbReference type="SUPFAM" id="SSF46626">
    <property type="entry name" value="Cytochrome c"/>
    <property type="match status" value="1"/>
</dbReference>
<dbReference type="AlphaFoldDB" id="A0A521EK54"/>
<dbReference type="PANTHER" id="PTHR35008:SF8">
    <property type="entry name" value="ALCOHOL DEHYDROGENASE CYTOCHROME C SUBUNIT"/>
    <property type="match status" value="1"/>
</dbReference>
<dbReference type="GO" id="GO:0005506">
    <property type="term" value="F:iron ion binding"/>
    <property type="evidence" value="ECO:0007669"/>
    <property type="project" value="InterPro"/>
</dbReference>
<dbReference type="InterPro" id="IPR008168">
    <property type="entry name" value="Cyt_C_IC"/>
</dbReference>
<dbReference type="Proteomes" id="UP000317593">
    <property type="component" value="Unassembled WGS sequence"/>
</dbReference>
<gene>
    <name evidence="8" type="ORF">SAMN06265218_11661</name>
</gene>
<keyword evidence="2 6" id="KW-0349">Heme</keyword>
<dbReference type="PROSITE" id="PS51007">
    <property type="entry name" value="CYTC"/>
    <property type="match status" value="1"/>
</dbReference>
<dbReference type="PANTHER" id="PTHR35008">
    <property type="entry name" value="BLL4482 PROTEIN-RELATED"/>
    <property type="match status" value="1"/>
</dbReference>
<dbReference type="EMBL" id="FXTH01000016">
    <property type="protein sequence ID" value="SMO83520.1"/>
    <property type="molecule type" value="Genomic_DNA"/>
</dbReference>
<dbReference type="GO" id="GO:0009055">
    <property type="term" value="F:electron transfer activity"/>
    <property type="evidence" value="ECO:0007669"/>
    <property type="project" value="InterPro"/>
</dbReference>
<sequence>MNKKDVGFYLVTIGLLVFLSSCQMGGSGYMSEEQREELETAYDSLQSNYKKLLTNYEGAMDTLPSDLQSLYNQMQKMHGNMDVSHRQMMTGNMGRHMQGDKMMGQGMGMHMQGHMTGEWYDQMMGMHDQMARMHQRMGQQNMARMNRRLSEEYGNMRKMVPGLDEPSETPFNEEGDPALLNGENLYSQNCSSCHGANAEGVSGAFPPLVESEWVTGNKSVPIRILLHGLQGEIEVQEQQYQGSMPSFKARLSAAEIAAILNYLRGESEGSQTRISQEDVIQVAKRYNQRTRPWNTGELKINDGDNQ</sequence>
<proteinExistence type="predicted"/>
<keyword evidence="5 6" id="KW-0408">Iron</keyword>
<evidence type="ECO:0000256" key="4">
    <source>
        <dbReference type="ARBA" id="ARBA00022982"/>
    </source>
</evidence>
<name>A0A521EK54_9BACT</name>
<evidence type="ECO:0000313" key="9">
    <source>
        <dbReference type="Proteomes" id="UP000317593"/>
    </source>
</evidence>
<evidence type="ECO:0000313" key="8">
    <source>
        <dbReference type="EMBL" id="SMO83520.1"/>
    </source>
</evidence>
<evidence type="ECO:0000256" key="3">
    <source>
        <dbReference type="ARBA" id="ARBA00022723"/>
    </source>
</evidence>
<dbReference type="Pfam" id="PF00034">
    <property type="entry name" value="Cytochrom_C"/>
    <property type="match status" value="1"/>
</dbReference>
<keyword evidence="3 6" id="KW-0479">Metal-binding</keyword>
<evidence type="ECO:0000259" key="7">
    <source>
        <dbReference type="PROSITE" id="PS51007"/>
    </source>
</evidence>
<dbReference type="InterPro" id="IPR036909">
    <property type="entry name" value="Cyt_c-like_dom_sf"/>
</dbReference>
<dbReference type="InterPro" id="IPR051459">
    <property type="entry name" value="Cytochrome_c-type_DH"/>
</dbReference>
<evidence type="ECO:0000256" key="1">
    <source>
        <dbReference type="ARBA" id="ARBA00022448"/>
    </source>
</evidence>
<evidence type="ECO:0000256" key="2">
    <source>
        <dbReference type="ARBA" id="ARBA00022617"/>
    </source>
</evidence>
<reference evidence="8 9" key="1">
    <citation type="submission" date="2017-05" db="EMBL/GenBank/DDBJ databases">
        <authorList>
            <person name="Varghese N."/>
            <person name="Submissions S."/>
        </authorList>
    </citation>
    <scope>NUCLEOTIDE SEQUENCE [LARGE SCALE GENOMIC DNA]</scope>
    <source>
        <strain evidence="8 9">DSM 21194</strain>
    </source>
</reference>
<dbReference type="GO" id="GO:0020037">
    <property type="term" value="F:heme binding"/>
    <property type="evidence" value="ECO:0007669"/>
    <property type="project" value="InterPro"/>
</dbReference>
<accession>A0A521EK54</accession>
<dbReference type="Gene3D" id="1.10.760.10">
    <property type="entry name" value="Cytochrome c-like domain"/>
    <property type="match status" value="1"/>
</dbReference>
<dbReference type="PROSITE" id="PS51257">
    <property type="entry name" value="PROKAR_LIPOPROTEIN"/>
    <property type="match status" value="1"/>
</dbReference>
<evidence type="ECO:0000256" key="6">
    <source>
        <dbReference type="PROSITE-ProRule" id="PRU00433"/>
    </source>
</evidence>
<keyword evidence="1" id="KW-0813">Transport</keyword>
<dbReference type="PRINTS" id="PR00605">
    <property type="entry name" value="CYTCHROMECIC"/>
</dbReference>